<dbReference type="PANTHER" id="PTHR42115">
    <property type="entry name" value="BETA-SYNTHASE (BETA-THIONASE), PUTATIVE (AFU_ORTHOLOGUE AFUA_3G08420)-RELATED"/>
    <property type="match status" value="1"/>
</dbReference>
<dbReference type="OrthoDB" id="2536440at2759"/>
<sequence>MTSYSSVGETLAREHLTERAVAASQQVQPSWADKYRGATVEDLDPPPALSVSPNDSILSAQLAAYERDYTHLTVISSKTRALIGYLNIPRLKELLREGKVKESDPVRAAMQRFNRKPGNIYHVITMATPLEELERFFKGEIGPREGYAARREKQEFAIVTDAARKFVLGVVTQQDLEEFVKRRPA</sequence>
<dbReference type="GeneID" id="25312449"/>
<dbReference type="Gene3D" id="3.10.580.10">
    <property type="entry name" value="CBS-domain"/>
    <property type="match status" value="1"/>
</dbReference>
<accession>A0A0F4Z5H1</accession>
<dbReference type="PANTHER" id="PTHR42115:SF1">
    <property type="entry name" value="BETA-SYNTHASE (BETA-THIONASE), PUTATIVE (AFU_ORTHOLOGUE AFUA_3G08420)-RELATED"/>
    <property type="match status" value="1"/>
</dbReference>
<dbReference type="EMBL" id="LASV01000017">
    <property type="protein sequence ID" value="KKA25590.1"/>
    <property type="molecule type" value="Genomic_DNA"/>
</dbReference>
<comment type="caution">
    <text evidence="1">The sequence shown here is derived from an EMBL/GenBank/DDBJ whole genome shotgun (WGS) entry which is preliminary data.</text>
</comment>
<dbReference type="SUPFAM" id="SSF54631">
    <property type="entry name" value="CBS-domain pair"/>
    <property type="match status" value="1"/>
</dbReference>
<organism evidence="1 2">
    <name type="scientific">Rasamsonia emersonii (strain ATCC 16479 / CBS 393.64 / IMI 116815)</name>
    <dbReference type="NCBI Taxonomy" id="1408163"/>
    <lineage>
        <taxon>Eukaryota</taxon>
        <taxon>Fungi</taxon>
        <taxon>Dikarya</taxon>
        <taxon>Ascomycota</taxon>
        <taxon>Pezizomycotina</taxon>
        <taxon>Eurotiomycetes</taxon>
        <taxon>Eurotiomycetidae</taxon>
        <taxon>Eurotiales</taxon>
        <taxon>Trichocomaceae</taxon>
        <taxon>Rasamsonia</taxon>
    </lineage>
</organism>
<dbReference type="AlphaFoldDB" id="A0A0F4Z5H1"/>
<reference evidence="1 2" key="1">
    <citation type="submission" date="2015-04" db="EMBL/GenBank/DDBJ databases">
        <authorList>
            <person name="Heijne W.H."/>
            <person name="Fedorova N.D."/>
            <person name="Nierman W.C."/>
            <person name="Vollebregt A.W."/>
            <person name="Zhao Z."/>
            <person name="Wu L."/>
            <person name="Kumar M."/>
            <person name="Stam H."/>
            <person name="van den Berg M.A."/>
            <person name="Pel H.J."/>
        </authorList>
    </citation>
    <scope>NUCLEOTIDE SEQUENCE [LARGE SCALE GENOMIC DNA]</scope>
    <source>
        <strain evidence="1 2">CBS 393.64</strain>
    </source>
</reference>
<proteinExistence type="predicted"/>
<name>A0A0F4Z5H1_RASE3</name>
<dbReference type="Proteomes" id="UP000053958">
    <property type="component" value="Unassembled WGS sequence"/>
</dbReference>
<dbReference type="STRING" id="1408163.A0A0F4Z5H1"/>
<dbReference type="InterPro" id="IPR046342">
    <property type="entry name" value="CBS_dom_sf"/>
</dbReference>
<dbReference type="RefSeq" id="XP_013332202.1">
    <property type="nucleotide sequence ID" value="XM_013476748.1"/>
</dbReference>
<protein>
    <submittedName>
        <fullName evidence="1">Cystathionine beta-synthase (Beta-thionase)</fullName>
    </submittedName>
</protein>
<evidence type="ECO:0000313" key="2">
    <source>
        <dbReference type="Proteomes" id="UP000053958"/>
    </source>
</evidence>
<keyword evidence="2" id="KW-1185">Reference proteome</keyword>
<gene>
    <name evidence="1" type="ORF">T310_0395</name>
</gene>
<evidence type="ECO:0000313" key="1">
    <source>
        <dbReference type="EMBL" id="KKA25590.1"/>
    </source>
</evidence>